<keyword evidence="2" id="KW-0238">DNA-binding</keyword>
<dbReference type="Pfam" id="PF13392">
    <property type="entry name" value="HNH_3"/>
    <property type="match status" value="1"/>
</dbReference>
<evidence type="ECO:0000256" key="1">
    <source>
        <dbReference type="ARBA" id="ARBA00023015"/>
    </source>
</evidence>
<dbReference type="RefSeq" id="WP_082628896.1">
    <property type="nucleotide sequence ID" value="NZ_JAAQYH010000020.1"/>
</dbReference>
<protein>
    <recommendedName>
        <fullName evidence="4">AP2/ERF domain-containing protein</fullName>
    </recommendedName>
</protein>
<name>A0A7Y1M7P7_9PSED</name>
<dbReference type="GeneID" id="45736300"/>
<dbReference type="Proteomes" id="UP000586252">
    <property type="component" value="Unassembled WGS sequence"/>
</dbReference>
<organism evidence="5 7">
    <name type="scientific">Pseudomonas lactis</name>
    <dbReference type="NCBI Taxonomy" id="1615674"/>
    <lineage>
        <taxon>Bacteria</taxon>
        <taxon>Pseudomonadati</taxon>
        <taxon>Pseudomonadota</taxon>
        <taxon>Gammaproteobacteria</taxon>
        <taxon>Pseudomonadales</taxon>
        <taxon>Pseudomonadaceae</taxon>
        <taxon>Pseudomonas</taxon>
    </lineage>
</organism>
<feature type="domain" description="AP2/ERF" evidence="4">
    <location>
        <begin position="102"/>
        <end position="158"/>
    </location>
</feature>
<evidence type="ECO:0000313" key="8">
    <source>
        <dbReference type="Proteomes" id="UP000586252"/>
    </source>
</evidence>
<dbReference type="Proteomes" id="UP000535954">
    <property type="component" value="Unassembled WGS sequence"/>
</dbReference>
<proteinExistence type="predicted"/>
<dbReference type="EMBL" id="JAAQYI010000022">
    <property type="protein sequence ID" value="NNA82950.1"/>
    <property type="molecule type" value="Genomic_DNA"/>
</dbReference>
<accession>A0A7Y1M7P7</accession>
<dbReference type="Pfam" id="PF00847">
    <property type="entry name" value="AP2"/>
    <property type="match status" value="1"/>
</dbReference>
<evidence type="ECO:0000256" key="2">
    <source>
        <dbReference type="ARBA" id="ARBA00023125"/>
    </source>
</evidence>
<dbReference type="GO" id="GO:0003677">
    <property type="term" value="F:DNA binding"/>
    <property type="evidence" value="ECO:0007669"/>
    <property type="project" value="UniProtKB-KW"/>
</dbReference>
<dbReference type="PROSITE" id="PS51032">
    <property type="entry name" value="AP2_ERF"/>
    <property type="match status" value="1"/>
</dbReference>
<dbReference type="SUPFAM" id="SSF54060">
    <property type="entry name" value="His-Me finger endonucleases"/>
    <property type="match status" value="1"/>
</dbReference>
<dbReference type="InterPro" id="IPR003615">
    <property type="entry name" value="HNH_nuc"/>
</dbReference>
<evidence type="ECO:0000313" key="7">
    <source>
        <dbReference type="Proteomes" id="UP000535954"/>
    </source>
</evidence>
<comment type="caution">
    <text evidence="5">The sequence shown here is derived from an EMBL/GenBank/DDBJ whole genome shotgun (WGS) entry which is preliminary data.</text>
</comment>
<dbReference type="SUPFAM" id="SSF54171">
    <property type="entry name" value="DNA-binding domain"/>
    <property type="match status" value="1"/>
</dbReference>
<dbReference type="Gene3D" id="3.90.75.20">
    <property type="match status" value="1"/>
</dbReference>
<reference evidence="7 8" key="1">
    <citation type="journal article" date="2020" name="Front. Microbiol.">
        <title>Genetic Organization of the aprX-lipA2 Operon Affects the Proteolytic Potential of Pseudomonas Species in Milk.</title>
        <authorList>
            <person name="Maier C."/>
            <person name="Huptas C."/>
            <person name="von Neubeck M."/>
            <person name="Scherer S."/>
            <person name="Wenning M."/>
            <person name="Lucking G."/>
        </authorList>
    </citation>
    <scope>NUCLEOTIDE SEQUENCE [LARGE SCALE GENOMIC DNA]</scope>
    <source>
        <strain evidence="6 8">WS 5404</strain>
        <strain evidence="5 7">WS 5405</strain>
    </source>
</reference>
<dbReference type="GO" id="GO:0003700">
    <property type="term" value="F:DNA-binding transcription factor activity"/>
    <property type="evidence" value="ECO:0007669"/>
    <property type="project" value="InterPro"/>
</dbReference>
<dbReference type="EMBL" id="JAAQYH010000020">
    <property type="protein sequence ID" value="NNA76745.1"/>
    <property type="molecule type" value="Genomic_DNA"/>
</dbReference>
<gene>
    <name evidence="5" type="ORF">HBO13_29360</name>
    <name evidence="6" type="ORF">HBO30_30090</name>
</gene>
<keyword evidence="3" id="KW-0804">Transcription</keyword>
<evidence type="ECO:0000313" key="5">
    <source>
        <dbReference type="EMBL" id="NNA76745.1"/>
    </source>
</evidence>
<evidence type="ECO:0000259" key="4">
    <source>
        <dbReference type="PROSITE" id="PS51032"/>
    </source>
</evidence>
<keyword evidence="1" id="KW-0805">Transcription regulation</keyword>
<dbReference type="InterPro" id="IPR036955">
    <property type="entry name" value="AP2/ERF_dom_sf"/>
</dbReference>
<evidence type="ECO:0000256" key="3">
    <source>
        <dbReference type="ARBA" id="ARBA00023163"/>
    </source>
</evidence>
<evidence type="ECO:0000313" key="6">
    <source>
        <dbReference type="EMBL" id="NNA82950.1"/>
    </source>
</evidence>
<dbReference type="InterPro" id="IPR001471">
    <property type="entry name" value="AP2/ERF_dom"/>
</dbReference>
<dbReference type="InterPro" id="IPR044925">
    <property type="entry name" value="His-Me_finger_sf"/>
</dbReference>
<sequence>MPSIEIAGRAGLVDQEDMHYLDEAGWTFRASGDTGYVQRFLYEQGKYVGLEMLHRLITDCPEGKVVDHINGDGMDNRRANLRICSHAENLRNRKIHSNNKCGIKGVSYDPSSSIRPWRAKINVDRKRISLGRFACAEDAQEAYRAAAKKYHGEFARFA</sequence>
<dbReference type="Gene3D" id="3.30.730.10">
    <property type="entry name" value="AP2/ERF domain"/>
    <property type="match status" value="1"/>
</dbReference>
<dbReference type="AlphaFoldDB" id="A0A7Y1M7P7"/>
<dbReference type="InterPro" id="IPR016177">
    <property type="entry name" value="DNA-bd_dom_sf"/>
</dbReference>